<gene>
    <name evidence="2" type="ORF">G443_002439</name>
</gene>
<feature type="compositionally biased region" description="Low complexity" evidence="1">
    <location>
        <begin position="215"/>
        <end position="227"/>
    </location>
</feature>
<keyword evidence="3" id="KW-1185">Reference proteome</keyword>
<evidence type="ECO:0000256" key="1">
    <source>
        <dbReference type="SAM" id="MobiDB-lite"/>
    </source>
</evidence>
<evidence type="ECO:0000313" key="2">
    <source>
        <dbReference type="EMBL" id="MCP2332169.1"/>
    </source>
</evidence>
<organism evidence="2 3">
    <name type="scientific">Actinoalloteichus caeruleus DSM 43889</name>
    <dbReference type="NCBI Taxonomy" id="1120930"/>
    <lineage>
        <taxon>Bacteria</taxon>
        <taxon>Bacillati</taxon>
        <taxon>Actinomycetota</taxon>
        <taxon>Actinomycetes</taxon>
        <taxon>Pseudonocardiales</taxon>
        <taxon>Pseudonocardiaceae</taxon>
        <taxon>Actinoalloteichus</taxon>
        <taxon>Actinoalloteichus cyanogriseus</taxon>
    </lineage>
</organism>
<feature type="compositionally biased region" description="Basic residues" evidence="1">
    <location>
        <begin position="132"/>
        <end position="150"/>
    </location>
</feature>
<dbReference type="Proteomes" id="UP000791080">
    <property type="component" value="Unassembled WGS sequence"/>
</dbReference>
<dbReference type="EMBL" id="AUBJ02000001">
    <property type="protein sequence ID" value="MCP2332169.1"/>
    <property type="molecule type" value="Genomic_DNA"/>
</dbReference>
<proteinExistence type="predicted"/>
<evidence type="ECO:0000313" key="3">
    <source>
        <dbReference type="Proteomes" id="UP000791080"/>
    </source>
</evidence>
<sequence>MTCGIPRPPVPWERCGPSSRRCAACWNPTGLLGPRPGCWSPPLPGTRCGWTPTRWTRDGSRRPSPTPVNCSPPVGPLRPSRCSTRRSGGGAVRRTRGSRSTRGRGRRSTASTSHGWWRWSAGPPPCSPGAGGRRRCPTWRRRWSGTRGGRRGGGSWRWPCTGAGGRATPCPPCAARAGCWPRSWEWIRGRSCAGWRRTCWRRPSTCCRRSGRGSVTPAVPTRAAPPRQDGRARWHRRRDPSSPSVPIGPGGGRVPRRRTGAGGRPPPPQARRRPTRRWAAPAVVTCPVRTRPPPGRAGG</sequence>
<feature type="compositionally biased region" description="Basic residues" evidence="1">
    <location>
        <begin position="93"/>
        <end position="107"/>
    </location>
</feature>
<feature type="compositionally biased region" description="Pro residues" evidence="1">
    <location>
        <begin position="290"/>
        <end position="299"/>
    </location>
</feature>
<feature type="region of interest" description="Disordered" evidence="1">
    <location>
        <begin position="54"/>
        <end position="156"/>
    </location>
</feature>
<feature type="region of interest" description="Disordered" evidence="1">
    <location>
        <begin position="207"/>
        <end position="299"/>
    </location>
</feature>
<feature type="compositionally biased region" description="Low complexity" evidence="1">
    <location>
        <begin position="277"/>
        <end position="289"/>
    </location>
</feature>
<accession>A0ABT1JI30</accession>
<reference evidence="2 3" key="1">
    <citation type="submission" date="2022-06" db="EMBL/GenBank/DDBJ databases">
        <title>Genomic Encyclopedia of Type Strains, Phase I: the one thousand microbial genomes (KMG-I) project.</title>
        <authorList>
            <person name="Kyrpides N."/>
        </authorList>
    </citation>
    <scope>NUCLEOTIDE SEQUENCE [LARGE SCALE GENOMIC DNA]</scope>
    <source>
        <strain evidence="2 3">DSM 43889</strain>
    </source>
</reference>
<protein>
    <submittedName>
        <fullName evidence="2">Uncharacterized protein</fullName>
    </submittedName>
</protein>
<name>A0ABT1JI30_ACTCY</name>
<comment type="caution">
    <text evidence="2">The sequence shown here is derived from an EMBL/GenBank/DDBJ whole genome shotgun (WGS) entry which is preliminary data.</text>
</comment>